<dbReference type="InterPro" id="IPR036956">
    <property type="entry name" value="Impact_N_sf"/>
</dbReference>
<organism evidence="3 4">
    <name type="scientific">Pichia kudriavzevii</name>
    <name type="common">Yeast</name>
    <name type="synonym">Issatchenkia orientalis</name>
    <dbReference type="NCBI Taxonomy" id="4909"/>
    <lineage>
        <taxon>Eukaryota</taxon>
        <taxon>Fungi</taxon>
        <taxon>Dikarya</taxon>
        <taxon>Ascomycota</taxon>
        <taxon>Saccharomycotina</taxon>
        <taxon>Pichiomycetes</taxon>
        <taxon>Pichiales</taxon>
        <taxon>Pichiaceae</taxon>
        <taxon>Pichia</taxon>
    </lineage>
</organism>
<dbReference type="AlphaFoldDB" id="A0A1V2LMW1"/>
<dbReference type="Proteomes" id="UP000189274">
    <property type="component" value="Unassembled WGS sequence"/>
</dbReference>
<dbReference type="VEuPathDB" id="FungiDB:C5L36_0B01710"/>
<proteinExistence type="inferred from homology"/>
<dbReference type="PANTHER" id="PTHR16301:SF17">
    <property type="entry name" value="IMPACT FAMILY MEMBER YDL177C"/>
    <property type="match status" value="1"/>
</dbReference>
<dbReference type="InterPro" id="IPR020568">
    <property type="entry name" value="Ribosomal_Su5_D2-typ_SF"/>
</dbReference>
<accession>A0A1V2LMW1</accession>
<feature type="domain" description="Impact N-terminal" evidence="2">
    <location>
        <begin position="13"/>
        <end position="137"/>
    </location>
</feature>
<sequence>MSRWSTSSILTMKKSKFKAFCTPITSSTEIPGLLEDIFKLDKTVQKASHPLMYAWKTTQSNLTDKQAKSAAAELNKLVNLNQGFNDNREGGSGLRILGMLDRLHLVNILVIVSRWYGGTPLGPARFKCMSDVGMEALRNGGYLGFKGKWTDCSKTPIGNMLSGRSRAFVFRSTLTRNTRYFSVTRSTYIDVKSHNSLNDTLNCLRENADTDPDLKSGQTYHDIINHHASRVEKLPKEEVIEKEYDDLYMLSLTLLKLLENTPEVSQEYKKEILNNLIEKFSQYNYAVSTLALRKLLEDKRNLSLESINQLITHNPGRVDSSWSLYHKLKPEEPHDIIAISALKKLLYGDSVEIKENLHKVDIKKLIQILQIYETVGDKSLIDDKTYLCLMDNLIKLSCTAIVTSMYIPPAIIETLINENDGTPLNNIDYLYLYEASINNGVSLSGNALLKTLMPISKLQLTPIVDSENLKLVKSELGVEIKDLAPLSEIVEEIREQILELGLDDTPEMMNNLIKSAGFYSNDLKAAIKYFQNYQTKVPDGTVAQNNLKSIISLVCTYDCIVKEDKKMINVAEVLVPQTPLPAANNLAALMLFHGWFNNSDKAIDIHNKAINLFLKPHEGNEYNRGVLTQSLVLVCLLDKDVELARLIKQRGSENNTLDESFEIRLSNLMKEYGDIIEESKSDDEFRKEMKRIFLRTIREWSP</sequence>
<dbReference type="Gene3D" id="3.30.230.30">
    <property type="entry name" value="Impact, N-terminal domain"/>
    <property type="match status" value="1"/>
</dbReference>
<dbReference type="GO" id="GO:0005737">
    <property type="term" value="C:cytoplasm"/>
    <property type="evidence" value="ECO:0007669"/>
    <property type="project" value="TreeGrafter"/>
</dbReference>
<dbReference type="InterPro" id="IPR001498">
    <property type="entry name" value="Impact_N"/>
</dbReference>
<dbReference type="GO" id="GO:0006446">
    <property type="term" value="P:regulation of translational initiation"/>
    <property type="evidence" value="ECO:0007669"/>
    <property type="project" value="TreeGrafter"/>
</dbReference>
<dbReference type="EMBL" id="MQVM01000015">
    <property type="protein sequence ID" value="ONH73234.1"/>
    <property type="molecule type" value="Genomic_DNA"/>
</dbReference>
<evidence type="ECO:0000256" key="1">
    <source>
        <dbReference type="ARBA" id="ARBA00007665"/>
    </source>
</evidence>
<dbReference type="VEuPathDB" id="FungiDB:C5L36_0B01700"/>
<dbReference type="GO" id="GO:0140469">
    <property type="term" value="P:GCN2-mediated signaling"/>
    <property type="evidence" value="ECO:0007669"/>
    <property type="project" value="TreeGrafter"/>
</dbReference>
<dbReference type="PROSITE" id="PS00910">
    <property type="entry name" value="UPF0029"/>
    <property type="match status" value="1"/>
</dbReference>
<reference evidence="4" key="1">
    <citation type="journal article" date="2017" name="Genome Announc.">
        <title>Genome sequences of Cyberlindnera fabianii 65, Pichia kudriavzevii 129, and Saccharomyces cerevisiae 131 isolated from fermented masau fruits in Zimbabwe.</title>
        <authorList>
            <person name="van Rijswijck I.M.H."/>
            <person name="Derks M.F.L."/>
            <person name="Abee T."/>
            <person name="de Ridder D."/>
            <person name="Smid E.J."/>
        </authorList>
    </citation>
    <scope>NUCLEOTIDE SEQUENCE [LARGE SCALE GENOMIC DNA]</scope>
    <source>
        <strain evidence="4">129</strain>
    </source>
</reference>
<protein>
    <submittedName>
        <fullName evidence="3">Protein IMPACT</fullName>
    </submittedName>
</protein>
<comment type="caution">
    <text evidence="3">The sequence shown here is derived from an EMBL/GenBank/DDBJ whole genome shotgun (WGS) entry which is preliminary data.</text>
</comment>
<dbReference type="Pfam" id="PF01205">
    <property type="entry name" value="Impact_N"/>
    <property type="match status" value="1"/>
</dbReference>
<dbReference type="PANTHER" id="PTHR16301">
    <property type="entry name" value="IMPACT-RELATED"/>
    <property type="match status" value="1"/>
</dbReference>
<evidence type="ECO:0000259" key="2">
    <source>
        <dbReference type="Pfam" id="PF01205"/>
    </source>
</evidence>
<name>A0A1V2LMW1_PICKU</name>
<dbReference type="InterPro" id="IPR023582">
    <property type="entry name" value="Impact"/>
</dbReference>
<evidence type="ECO:0000313" key="4">
    <source>
        <dbReference type="Proteomes" id="UP000189274"/>
    </source>
</evidence>
<dbReference type="InterPro" id="IPR020569">
    <property type="entry name" value="UPF0029_Impact_CS"/>
</dbReference>
<evidence type="ECO:0000313" key="3">
    <source>
        <dbReference type="EMBL" id="ONH73234.1"/>
    </source>
</evidence>
<dbReference type="SUPFAM" id="SSF54211">
    <property type="entry name" value="Ribosomal protein S5 domain 2-like"/>
    <property type="match status" value="1"/>
</dbReference>
<gene>
    <name evidence="3" type="ORF">BOH78_3192</name>
</gene>
<comment type="similarity">
    <text evidence="1">Belongs to the IMPACT family.</text>
</comment>